<keyword evidence="2" id="KW-1003">Cell membrane</keyword>
<evidence type="ECO:0000256" key="6">
    <source>
        <dbReference type="ARBA" id="ARBA00023170"/>
    </source>
</evidence>
<evidence type="ECO:0000256" key="4">
    <source>
        <dbReference type="ARBA" id="ARBA00022989"/>
    </source>
</evidence>
<dbReference type="Pfam" id="PF24576">
    <property type="entry name" value="IR75A_N"/>
    <property type="match status" value="1"/>
</dbReference>
<organism evidence="10 11">
    <name type="scientific">Pararge aegeria aegeria</name>
    <dbReference type="NCBI Taxonomy" id="348720"/>
    <lineage>
        <taxon>Eukaryota</taxon>
        <taxon>Metazoa</taxon>
        <taxon>Ecdysozoa</taxon>
        <taxon>Arthropoda</taxon>
        <taxon>Hexapoda</taxon>
        <taxon>Insecta</taxon>
        <taxon>Pterygota</taxon>
        <taxon>Neoptera</taxon>
        <taxon>Endopterygota</taxon>
        <taxon>Lepidoptera</taxon>
        <taxon>Glossata</taxon>
        <taxon>Ditrysia</taxon>
        <taxon>Papilionoidea</taxon>
        <taxon>Nymphalidae</taxon>
        <taxon>Satyrinae</taxon>
        <taxon>Satyrini</taxon>
        <taxon>Parargina</taxon>
        <taxon>Pararge</taxon>
    </lineage>
</organism>
<dbReference type="OrthoDB" id="6117597at2759"/>
<evidence type="ECO:0000256" key="5">
    <source>
        <dbReference type="ARBA" id="ARBA00023136"/>
    </source>
</evidence>
<reference evidence="10" key="1">
    <citation type="submission" date="2022-03" db="EMBL/GenBank/DDBJ databases">
        <authorList>
            <person name="Lindestad O."/>
        </authorList>
    </citation>
    <scope>NUCLEOTIDE SEQUENCE</scope>
</reference>
<dbReference type="GO" id="GO:0005886">
    <property type="term" value="C:plasma membrane"/>
    <property type="evidence" value="ECO:0007669"/>
    <property type="project" value="UniProtKB-SubCell"/>
</dbReference>
<dbReference type="AlphaFoldDB" id="A0A8S4S849"/>
<sequence>MRPPRTIQFIKDFEDSAGFNDLVIVVELDRLATKSFLKQANATRKLRNPYRWLIINRNSVNNNKIPIDLNDLSILLDSEVILSQKDGNNFSLNLIYKLKSNSNVWKFQPFGKWTPLGLNLTTSNTSITIGRKNLEGMPISVSVVVSCAATKTDLLTLNLKLSELHIDFVSKASTRQVTPLYDFMNATRVLVFTDTWGYVVNGTYNGMIGDLVRGAADLTGTLGRVVMFLMFLLFLFLYTSYSANIVALLQSSSNEIQTLTDLLNSKMELGVEDTPYNRHFFSTSTEPVRKAIYEKKIAPRGYKPSFMSLEEGVKKLQKKPFAFNMFVGGGYRLVERFFLEHEKCGLQEIQYIQENKPWLTCKKNSPFTEIYKIGLTRNHEHGLNDRVNRMIYAKKPACIAHGGIFDSVNMTDFYPALLMLVYGMILALVLMFIEILHFHRCRGNSGIWSICATASNSQLQAG</sequence>
<dbReference type="SUPFAM" id="SSF53850">
    <property type="entry name" value="Periplasmic binding protein-like II"/>
    <property type="match status" value="1"/>
</dbReference>
<proteinExistence type="predicted"/>
<comment type="caution">
    <text evidence="10">The sequence shown here is derived from an EMBL/GenBank/DDBJ whole genome shotgun (WGS) entry which is preliminary data.</text>
</comment>
<feature type="transmembrane region" description="Helical" evidence="8">
    <location>
        <begin position="413"/>
        <end position="433"/>
    </location>
</feature>
<dbReference type="PANTHER" id="PTHR42643">
    <property type="entry name" value="IONOTROPIC RECEPTOR 20A-RELATED"/>
    <property type="match status" value="1"/>
</dbReference>
<evidence type="ECO:0000259" key="9">
    <source>
        <dbReference type="Pfam" id="PF24576"/>
    </source>
</evidence>
<dbReference type="Proteomes" id="UP000838756">
    <property type="component" value="Unassembled WGS sequence"/>
</dbReference>
<evidence type="ECO:0000256" key="1">
    <source>
        <dbReference type="ARBA" id="ARBA00004651"/>
    </source>
</evidence>
<evidence type="ECO:0000313" key="10">
    <source>
        <dbReference type="EMBL" id="CAH2260941.1"/>
    </source>
</evidence>
<dbReference type="EMBL" id="CAKXAJ010026177">
    <property type="protein sequence ID" value="CAH2260941.1"/>
    <property type="molecule type" value="Genomic_DNA"/>
</dbReference>
<accession>A0A8S4S849</accession>
<keyword evidence="11" id="KW-1185">Reference proteome</keyword>
<dbReference type="Gene3D" id="3.40.190.10">
    <property type="entry name" value="Periplasmic binding protein-like II"/>
    <property type="match status" value="2"/>
</dbReference>
<keyword evidence="6" id="KW-0675">Receptor</keyword>
<dbReference type="InterPro" id="IPR057074">
    <property type="entry name" value="IR75A_N"/>
</dbReference>
<feature type="transmembrane region" description="Helical" evidence="8">
    <location>
        <begin position="222"/>
        <end position="241"/>
    </location>
</feature>
<keyword evidence="5 8" id="KW-0472">Membrane</keyword>
<gene>
    <name evidence="10" type="primary">jg17717</name>
    <name evidence="10" type="ORF">PAEG_LOCUS23803</name>
</gene>
<feature type="domain" description="Ionotropic receptor 75a N-terminal" evidence="9">
    <location>
        <begin position="21"/>
        <end position="144"/>
    </location>
</feature>
<keyword evidence="4 8" id="KW-1133">Transmembrane helix</keyword>
<name>A0A8S4S849_9NEOP</name>
<evidence type="ECO:0000256" key="3">
    <source>
        <dbReference type="ARBA" id="ARBA00022692"/>
    </source>
</evidence>
<dbReference type="PANTHER" id="PTHR42643:SF33">
    <property type="entry name" value="GLUTAMATE RECEPTOR 2-LIKE PROTEIN"/>
    <property type="match status" value="1"/>
</dbReference>
<keyword evidence="7" id="KW-0325">Glycoprotein</keyword>
<keyword evidence="3 8" id="KW-0812">Transmembrane</keyword>
<protein>
    <submittedName>
        <fullName evidence="10">Jg17717 protein</fullName>
    </submittedName>
</protein>
<dbReference type="InterPro" id="IPR052192">
    <property type="entry name" value="Insect_Ionotropic_Sensory_Rcpt"/>
</dbReference>
<evidence type="ECO:0000256" key="7">
    <source>
        <dbReference type="ARBA" id="ARBA00023180"/>
    </source>
</evidence>
<comment type="subcellular location">
    <subcellularLocation>
        <location evidence="1">Cell membrane</location>
        <topology evidence="1">Multi-pass membrane protein</topology>
    </subcellularLocation>
</comment>
<evidence type="ECO:0000256" key="2">
    <source>
        <dbReference type="ARBA" id="ARBA00022475"/>
    </source>
</evidence>
<evidence type="ECO:0000313" key="11">
    <source>
        <dbReference type="Proteomes" id="UP000838756"/>
    </source>
</evidence>
<evidence type="ECO:0000256" key="8">
    <source>
        <dbReference type="SAM" id="Phobius"/>
    </source>
</evidence>